<protein>
    <submittedName>
        <fullName evidence="1">Uncharacterized protein</fullName>
    </submittedName>
</protein>
<evidence type="ECO:0000313" key="1">
    <source>
        <dbReference type="EMBL" id="KAK9031552.1"/>
    </source>
</evidence>
<sequence length="82" mass="9429">MASRFRSVSKSTFSVLKSTINKPTLKPCPASPLLSARPSRVFSSTHLVSRNRFNELEVVVPGGRYKQRHYLSWRACTWFEKN</sequence>
<dbReference type="Proteomes" id="UP001396334">
    <property type="component" value="Unassembled WGS sequence"/>
</dbReference>
<gene>
    <name evidence="1" type="ORF">V6N11_055848</name>
</gene>
<keyword evidence="2" id="KW-1185">Reference proteome</keyword>
<evidence type="ECO:0000313" key="2">
    <source>
        <dbReference type="Proteomes" id="UP001396334"/>
    </source>
</evidence>
<comment type="caution">
    <text evidence="1">The sequence shown here is derived from an EMBL/GenBank/DDBJ whole genome shotgun (WGS) entry which is preliminary data.</text>
</comment>
<name>A0ABR2T2W8_9ROSI</name>
<organism evidence="1 2">
    <name type="scientific">Hibiscus sabdariffa</name>
    <name type="common">roselle</name>
    <dbReference type="NCBI Taxonomy" id="183260"/>
    <lineage>
        <taxon>Eukaryota</taxon>
        <taxon>Viridiplantae</taxon>
        <taxon>Streptophyta</taxon>
        <taxon>Embryophyta</taxon>
        <taxon>Tracheophyta</taxon>
        <taxon>Spermatophyta</taxon>
        <taxon>Magnoliopsida</taxon>
        <taxon>eudicotyledons</taxon>
        <taxon>Gunneridae</taxon>
        <taxon>Pentapetalae</taxon>
        <taxon>rosids</taxon>
        <taxon>malvids</taxon>
        <taxon>Malvales</taxon>
        <taxon>Malvaceae</taxon>
        <taxon>Malvoideae</taxon>
        <taxon>Hibiscus</taxon>
    </lineage>
</organism>
<proteinExistence type="predicted"/>
<reference evidence="1 2" key="1">
    <citation type="journal article" date="2024" name="G3 (Bethesda)">
        <title>Genome assembly of Hibiscus sabdariffa L. provides insights into metabolisms of medicinal natural products.</title>
        <authorList>
            <person name="Kim T."/>
        </authorList>
    </citation>
    <scope>NUCLEOTIDE SEQUENCE [LARGE SCALE GENOMIC DNA]</scope>
    <source>
        <strain evidence="1">TK-2024</strain>
        <tissue evidence="1">Old leaves</tissue>
    </source>
</reference>
<accession>A0ABR2T2W8</accession>
<dbReference type="EMBL" id="JBBPBN010000009">
    <property type="protein sequence ID" value="KAK9031552.1"/>
    <property type="molecule type" value="Genomic_DNA"/>
</dbReference>